<evidence type="ECO:0000256" key="1">
    <source>
        <dbReference type="SAM" id="MobiDB-lite"/>
    </source>
</evidence>
<protein>
    <recommendedName>
        <fullName evidence="4">Protein kinase domain-containing protein</fullName>
    </recommendedName>
</protein>
<evidence type="ECO:0000313" key="3">
    <source>
        <dbReference type="Proteomes" id="UP000041254"/>
    </source>
</evidence>
<proteinExistence type="predicted"/>
<name>A0A0G4EEF6_VITBC</name>
<reference evidence="2 3" key="1">
    <citation type="submission" date="2014-11" db="EMBL/GenBank/DDBJ databases">
        <authorList>
            <person name="Zhu J."/>
            <person name="Qi W."/>
            <person name="Song R."/>
        </authorList>
    </citation>
    <scope>NUCLEOTIDE SEQUENCE [LARGE SCALE GENOMIC DNA]</scope>
</reference>
<dbReference type="Proteomes" id="UP000041254">
    <property type="component" value="Unassembled WGS sequence"/>
</dbReference>
<feature type="compositionally biased region" description="Acidic residues" evidence="1">
    <location>
        <begin position="459"/>
        <end position="473"/>
    </location>
</feature>
<sequence>MTTTTNALCHPPVGARVLLQPAADSGEEPLELQVDKALKKGADGACVLLAPCAPNDGSSTYVGKCYHHGDRALANEAETLAVVYKAAMRAREEPLVPKFMGVAKYEAEGGRTMGLLVMEKFQCDVKDLIREYQAKMGRPLPIKAALQLCEHVIAALQQFHRAGRAHLDMNQGNIMFSERPPFRIKLIDATRALPLQVQRWQTEPGFVGRRVTMRGAQAFASAHTFRGLQWCGREDLCAGVRCCLAAVTMAAQDDQALRAAWKAVDATKEKYGRGPSAKWNHPDMAAACEAYLKARGETDKRWIGDICALLPESTASEFKLWLTALLDFVDECPFVAPIPKMYQNATDPIQEMIALIDQGPDTYHKDDLETAFEEAGFVVPKPTPPPSPSPQHEESREEEEIHEEEAAMEVEWEGEVQSYLSSSGASASTEEEETTRKRRRGNVKAYRYDKALNEPREEGGDDSDESEGEDDLAWADGVVERGSRKTVGRKRRNITV</sequence>
<dbReference type="InParanoid" id="A0A0G4EEF6"/>
<feature type="region of interest" description="Disordered" evidence="1">
    <location>
        <begin position="376"/>
        <end position="496"/>
    </location>
</feature>
<evidence type="ECO:0008006" key="4">
    <source>
        <dbReference type="Google" id="ProtNLM"/>
    </source>
</evidence>
<keyword evidence="3" id="KW-1185">Reference proteome</keyword>
<feature type="compositionally biased region" description="Basic residues" evidence="1">
    <location>
        <begin position="484"/>
        <end position="496"/>
    </location>
</feature>
<feature type="compositionally biased region" description="Acidic residues" evidence="1">
    <location>
        <begin position="396"/>
        <end position="414"/>
    </location>
</feature>
<dbReference type="PhylomeDB" id="A0A0G4EEF6"/>
<dbReference type="InterPro" id="IPR011009">
    <property type="entry name" value="Kinase-like_dom_sf"/>
</dbReference>
<dbReference type="Gene3D" id="1.10.510.10">
    <property type="entry name" value="Transferase(Phosphotransferase) domain 1"/>
    <property type="match status" value="1"/>
</dbReference>
<dbReference type="Pfam" id="PF06293">
    <property type="entry name" value="Kdo"/>
    <property type="match status" value="1"/>
</dbReference>
<accession>A0A0G4EEF6</accession>
<dbReference type="SUPFAM" id="SSF56112">
    <property type="entry name" value="Protein kinase-like (PK-like)"/>
    <property type="match status" value="1"/>
</dbReference>
<evidence type="ECO:0000313" key="2">
    <source>
        <dbReference type="EMBL" id="CEL93748.1"/>
    </source>
</evidence>
<feature type="compositionally biased region" description="Basic and acidic residues" evidence="1">
    <location>
        <begin position="446"/>
        <end position="458"/>
    </location>
</feature>
<gene>
    <name evidence="2" type="ORF">Vbra_7085</name>
</gene>
<dbReference type="VEuPathDB" id="CryptoDB:Vbra_7085"/>
<dbReference type="EMBL" id="CDMY01000189">
    <property type="protein sequence ID" value="CEL93748.1"/>
    <property type="molecule type" value="Genomic_DNA"/>
</dbReference>
<organism evidence="2 3">
    <name type="scientific">Vitrella brassicaformis (strain CCMP3155)</name>
    <dbReference type="NCBI Taxonomy" id="1169540"/>
    <lineage>
        <taxon>Eukaryota</taxon>
        <taxon>Sar</taxon>
        <taxon>Alveolata</taxon>
        <taxon>Colpodellida</taxon>
        <taxon>Vitrellaceae</taxon>
        <taxon>Vitrella</taxon>
    </lineage>
</organism>
<dbReference type="AlphaFoldDB" id="A0A0G4EEF6"/>